<keyword evidence="2" id="KW-0460">Magnesium</keyword>
<accession>A0A1W1X530</accession>
<dbReference type="InterPro" id="IPR000760">
    <property type="entry name" value="Inositol_monophosphatase-like"/>
</dbReference>
<sequence>MIQLPHDTLRTTLRQLNQQIALPRFRQLGAADVEEKSPGELVTVVDRELEQALTPLLCSLLSGSRVVGEEAVAAESSLLRGLDQGWVWLLDPLDGTANFAAGKPDFATMVALLRDGETVASWIYAPVADTFAQAELGAGAWLDGVRWQAPAAAHAPRHGVLKTRFMPADYQQALQARLSLAEHSAGIGPAGSEYPALSRGEWDFILYWRTLPWDHAPGALFLHESGGRAARLDGSPYRAADAGSGLLAVADAAQWAAARALLPD</sequence>
<dbReference type="Gene3D" id="3.30.540.10">
    <property type="entry name" value="Fructose-1,6-Bisphosphatase, subunit A, domain 1"/>
    <property type="match status" value="1"/>
</dbReference>
<dbReference type="RefSeq" id="WP_084089088.1">
    <property type="nucleotide sequence ID" value="NZ_FWXD01000003.1"/>
</dbReference>
<evidence type="ECO:0000256" key="1">
    <source>
        <dbReference type="ARBA" id="ARBA00009759"/>
    </source>
</evidence>
<name>A0A1W1X530_9NEIS</name>
<feature type="binding site" evidence="2">
    <location>
        <position position="91"/>
    </location>
    <ligand>
        <name>Mg(2+)</name>
        <dbReference type="ChEBI" id="CHEBI:18420"/>
        <label>1</label>
        <note>catalytic</note>
    </ligand>
</feature>
<dbReference type="OrthoDB" id="9785695at2"/>
<proteinExistence type="inferred from homology"/>
<evidence type="ECO:0000313" key="4">
    <source>
        <dbReference type="Proteomes" id="UP000192761"/>
    </source>
</evidence>
<keyword evidence="4" id="KW-1185">Reference proteome</keyword>
<feature type="binding site" evidence="2">
    <location>
        <position position="94"/>
    </location>
    <ligand>
        <name>Mg(2+)</name>
        <dbReference type="ChEBI" id="CHEBI:18420"/>
        <label>1</label>
        <note>catalytic</note>
    </ligand>
</feature>
<evidence type="ECO:0000256" key="2">
    <source>
        <dbReference type="PIRSR" id="PIRSR600760-2"/>
    </source>
</evidence>
<feature type="binding site" evidence="2">
    <location>
        <position position="69"/>
    </location>
    <ligand>
        <name>Mg(2+)</name>
        <dbReference type="ChEBI" id="CHEBI:18420"/>
        <label>1</label>
        <note>catalytic</note>
    </ligand>
</feature>
<comment type="cofactor">
    <cofactor evidence="2">
        <name>Mg(2+)</name>
        <dbReference type="ChEBI" id="CHEBI:18420"/>
    </cofactor>
</comment>
<feature type="binding site" evidence="2">
    <location>
        <position position="93"/>
    </location>
    <ligand>
        <name>Mg(2+)</name>
        <dbReference type="ChEBI" id="CHEBI:18420"/>
        <label>2</label>
    </ligand>
</feature>
<keyword evidence="2" id="KW-0479">Metal-binding</keyword>
<protein>
    <submittedName>
        <fullName evidence="3">Fructose-1,6-bisphosphatase</fullName>
    </submittedName>
</protein>
<comment type="similarity">
    <text evidence="1">Belongs to the inositol monophosphatase superfamily.</text>
</comment>
<dbReference type="PANTHER" id="PTHR20854:SF4">
    <property type="entry name" value="INOSITOL-1-MONOPHOSPHATASE-RELATED"/>
    <property type="match status" value="1"/>
</dbReference>
<reference evidence="3 4" key="1">
    <citation type="submission" date="2017-04" db="EMBL/GenBank/DDBJ databases">
        <authorList>
            <person name="Afonso C.L."/>
            <person name="Miller P.J."/>
            <person name="Scott M.A."/>
            <person name="Spackman E."/>
            <person name="Goraichik I."/>
            <person name="Dimitrov K.M."/>
            <person name="Suarez D.L."/>
            <person name="Swayne D.E."/>
        </authorList>
    </citation>
    <scope>NUCLEOTIDE SEQUENCE [LARGE SCALE GENOMIC DNA]</scope>
    <source>
        <strain evidence="3 4">DSM 23236</strain>
    </source>
</reference>
<dbReference type="GO" id="GO:0046872">
    <property type="term" value="F:metal ion binding"/>
    <property type="evidence" value="ECO:0007669"/>
    <property type="project" value="UniProtKB-KW"/>
</dbReference>
<feature type="binding site" evidence="2">
    <location>
        <position position="214"/>
    </location>
    <ligand>
        <name>Mg(2+)</name>
        <dbReference type="ChEBI" id="CHEBI:18420"/>
        <label>1</label>
        <note>catalytic</note>
    </ligand>
</feature>
<evidence type="ECO:0000313" key="3">
    <source>
        <dbReference type="EMBL" id="SMC19012.1"/>
    </source>
</evidence>
<dbReference type="Pfam" id="PF00459">
    <property type="entry name" value="Inositol_P"/>
    <property type="match status" value="1"/>
</dbReference>
<dbReference type="SUPFAM" id="SSF56655">
    <property type="entry name" value="Carbohydrate phosphatase"/>
    <property type="match status" value="1"/>
</dbReference>
<dbReference type="GO" id="GO:0008934">
    <property type="term" value="F:inositol monophosphate 1-phosphatase activity"/>
    <property type="evidence" value="ECO:0007669"/>
    <property type="project" value="TreeGrafter"/>
</dbReference>
<dbReference type="Gene3D" id="3.40.190.80">
    <property type="match status" value="1"/>
</dbReference>
<gene>
    <name evidence="3" type="ORF">SAMN02745857_00621</name>
</gene>
<organism evidence="3 4">
    <name type="scientific">Andreprevotia lacus DSM 23236</name>
    <dbReference type="NCBI Taxonomy" id="1121001"/>
    <lineage>
        <taxon>Bacteria</taxon>
        <taxon>Pseudomonadati</taxon>
        <taxon>Pseudomonadota</taxon>
        <taxon>Betaproteobacteria</taxon>
        <taxon>Neisseriales</taxon>
        <taxon>Chitinibacteraceae</taxon>
        <taxon>Andreprevotia</taxon>
    </lineage>
</organism>
<dbReference type="EMBL" id="FWXD01000003">
    <property type="protein sequence ID" value="SMC19012.1"/>
    <property type="molecule type" value="Genomic_DNA"/>
</dbReference>
<dbReference type="GO" id="GO:0007165">
    <property type="term" value="P:signal transduction"/>
    <property type="evidence" value="ECO:0007669"/>
    <property type="project" value="TreeGrafter"/>
</dbReference>
<dbReference type="STRING" id="1121001.SAMN02745857_00621"/>
<dbReference type="PRINTS" id="PR00377">
    <property type="entry name" value="IMPHPHTASES"/>
</dbReference>
<dbReference type="GO" id="GO:0006020">
    <property type="term" value="P:inositol metabolic process"/>
    <property type="evidence" value="ECO:0007669"/>
    <property type="project" value="TreeGrafter"/>
</dbReference>
<dbReference type="AlphaFoldDB" id="A0A1W1X530"/>
<dbReference type="Proteomes" id="UP000192761">
    <property type="component" value="Unassembled WGS sequence"/>
</dbReference>
<dbReference type="PANTHER" id="PTHR20854">
    <property type="entry name" value="INOSITOL MONOPHOSPHATASE"/>
    <property type="match status" value="1"/>
</dbReference>